<sequence length="227" mass="24395">MSGTISLSSPILSKEDSVPVRVALATPRANILDAPSSNTQARPTDSPLQPSLVVPFRPLLCLMPTPEQSPAYIRSPWFTPTTPRPKVPLPTPVTASTSIAWSCLFPRQATGSPLVSPIRANDLQALWGLDDVSRRNLLEMHGLADDESDGESTPNAEECKRHPWNAAAPMPRVYASDDIPFMPLTEPEVCLHTPVRMVPLACAPAPLGASHKSRPSLSIITASRTGV</sequence>
<gene>
    <name evidence="1" type="ORF">HGRIS_002167</name>
</gene>
<proteinExistence type="predicted"/>
<accession>A0ABR3JLJ8</accession>
<organism evidence="1 2">
    <name type="scientific">Hohenbuehelia grisea</name>
    <dbReference type="NCBI Taxonomy" id="104357"/>
    <lineage>
        <taxon>Eukaryota</taxon>
        <taxon>Fungi</taxon>
        <taxon>Dikarya</taxon>
        <taxon>Basidiomycota</taxon>
        <taxon>Agaricomycotina</taxon>
        <taxon>Agaricomycetes</taxon>
        <taxon>Agaricomycetidae</taxon>
        <taxon>Agaricales</taxon>
        <taxon>Pleurotineae</taxon>
        <taxon>Pleurotaceae</taxon>
        <taxon>Hohenbuehelia</taxon>
    </lineage>
</organism>
<dbReference type="Proteomes" id="UP001556367">
    <property type="component" value="Unassembled WGS sequence"/>
</dbReference>
<comment type="caution">
    <text evidence="1">The sequence shown here is derived from an EMBL/GenBank/DDBJ whole genome shotgun (WGS) entry which is preliminary data.</text>
</comment>
<evidence type="ECO:0000313" key="1">
    <source>
        <dbReference type="EMBL" id="KAL0955990.1"/>
    </source>
</evidence>
<reference evidence="2" key="1">
    <citation type="submission" date="2024-06" db="EMBL/GenBank/DDBJ databases">
        <title>Multi-omics analyses provide insights into the biosynthesis of the anticancer antibiotic pleurotin in Hohenbuehelia grisea.</title>
        <authorList>
            <person name="Weaver J.A."/>
            <person name="Alberti F."/>
        </authorList>
    </citation>
    <scope>NUCLEOTIDE SEQUENCE [LARGE SCALE GENOMIC DNA]</scope>
    <source>
        <strain evidence="2">T-177</strain>
    </source>
</reference>
<keyword evidence="2" id="KW-1185">Reference proteome</keyword>
<evidence type="ECO:0000313" key="2">
    <source>
        <dbReference type="Proteomes" id="UP001556367"/>
    </source>
</evidence>
<dbReference type="EMBL" id="JASNQZ010000006">
    <property type="protein sequence ID" value="KAL0955990.1"/>
    <property type="molecule type" value="Genomic_DNA"/>
</dbReference>
<protein>
    <submittedName>
        <fullName evidence="1">Uncharacterized protein</fullName>
    </submittedName>
</protein>
<name>A0ABR3JLJ8_9AGAR</name>